<gene>
    <name evidence="1" type="ORF">S01H4_67167</name>
</gene>
<accession>X1ET56</accession>
<reference evidence="1" key="1">
    <citation type="journal article" date="2014" name="Front. Microbiol.">
        <title>High frequency of phylogenetically diverse reductive dehalogenase-homologous genes in deep subseafloor sedimentary metagenomes.</title>
        <authorList>
            <person name="Kawai M."/>
            <person name="Futagami T."/>
            <person name="Toyoda A."/>
            <person name="Takaki Y."/>
            <person name="Nishi S."/>
            <person name="Hori S."/>
            <person name="Arai W."/>
            <person name="Tsubouchi T."/>
            <person name="Morono Y."/>
            <person name="Uchiyama I."/>
            <person name="Ito T."/>
            <person name="Fujiyama A."/>
            <person name="Inagaki F."/>
            <person name="Takami H."/>
        </authorList>
    </citation>
    <scope>NUCLEOTIDE SEQUENCE</scope>
    <source>
        <strain evidence="1">Expedition CK06-06</strain>
    </source>
</reference>
<evidence type="ECO:0000313" key="1">
    <source>
        <dbReference type="EMBL" id="GAH20354.1"/>
    </source>
</evidence>
<dbReference type="EMBL" id="BART01042071">
    <property type="protein sequence ID" value="GAH20354.1"/>
    <property type="molecule type" value="Genomic_DNA"/>
</dbReference>
<proteinExistence type="predicted"/>
<feature type="non-terminal residue" evidence="1">
    <location>
        <position position="1"/>
    </location>
</feature>
<dbReference type="AlphaFoldDB" id="X1ET56"/>
<organism evidence="1">
    <name type="scientific">marine sediment metagenome</name>
    <dbReference type="NCBI Taxonomy" id="412755"/>
    <lineage>
        <taxon>unclassified sequences</taxon>
        <taxon>metagenomes</taxon>
        <taxon>ecological metagenomes</taxon>
    </lineage>
</organism>
<sequence length="43" mass="4887">KLRDHIESFERKYLDYRYPEVEDGTITSEALDISGTAETPIGA</sequence>
<protein>
    <submittedName>
        <fullName evidence="1">Uncharacterized protein</fullName>
    </submittedName>
</protein>
<name>X1ET56_9ZZZZ</name>
<feature type="non-terminal residue" evidence="1">
    <location>
        <position position="43"/>
    </location>
</feature>
<comment type="caution">
    <text evidence="1">The sequence shown here is derived from an EMBL/GenBank/DDBJ whole genome shotgun (WGS) entry which is preliminary data.</text>
</comment>